<reference evidence="3" key="1">
    <citation type="submission" date="2021-03" db="EMBL/GenBank/DDBJ databases">
        <authorList>
            <person name="Tagirdzhanova G."/>
        </authorList>
    </citation>
    <scope>NUCLEOTIDE SEQUENCE</scope>
</reference>
<dbReference type="GO" id="GO:0003676">
    <property type="term" value="F:nucleic acid binding"/>
    <property type="evidence" value="ECO:0007669"/>
    <property type="project" value="InterPro"/>
</dbReference>
<dbReference type="PANTHER" id="PTHR21032:SF0">
    <property type="entry name" value="G PATCH DOMAIN-CONTAINING PROTEIN 11"/>
    <property type="match status" value="1"/>
</dbReference>
<dbReference type="EMBL" id="CAJPDQ010000046">
    <property type="protein sequence ID" value="CAF9932628.1"/>
    <property type="molecule type" value="Genomic_DNA"/>
</dbReference>
<dbReference type="InterPro" id="IPR039249">
    <property type="entry name" value="GPATCH11"/>
</dbReference>
<evidence type="ECO:0000313" key="3">
    <source>
        <dbReference type="EMBL" id="CAF9932628.1"/>
    </source>
</evidence>
<dbReference type="GO" id="GO:0000776">
    <property type="term" value="C:kinetochore"/>
    <property type="evidence" value="ECO:0007669"/>
    <property type="project" value="TreeGrafter"/>
</dbReference>
<dbReference type="OrthoDB" id="786951at2759"/>
<feature type="compositionally biased region" description="Acidic residues" evidence="1">
    <location>
        <begin position="278"/>
        <end position="290"/>
    </location>
</feature>
<dbReference type="Pfam" id="PF01585">
    <property type="entry name" value="G-patch"/>
    <property type="match status" value="1"/>
</dbReference>
<dbReference type="InterPro" id="IPR000467">
    <property type="entry name" value="G_patch_dom"/>
</dbReference>
<sequence length="340" mass="38484">MTATEASAPKAASKTEGDQGEEEEEDDYLSMAIIEPAKSYQKETYTQRRIRKQHEAESKNPKSKAQLATEAAAAQAQSLSTAIPQTSKGFKMLSKFGFIPGDSLGAKNNPHARMEPIELDMKIDRGGIGMDSEKKRKFKDAVEEETKRAKLGESDFRERVSREREVERLERLVVGAMKVAERMDEDERLESDRGTAGVAAELAPVVEESEGLVPEPAASAKIMAMPTKNINVLWRGLARQRLEKERDRRMRHDLMQSLSRNSNYIDDEADSGKAALETAEEEVEEDDPELEEFNALEPDQRLQKLVAFLREKFHYCFWCKYQYEDANMEGCPGITEEDHD</sequence>
<evidence type="ECO:0000313" key="4">
    <source>
        <dbReference type="Proteomes" id="UP000664169"/>
    </source>
</evidence>
<protein>
    <recommendedName>
        <fullName evidence="2">G-patch domain-containing protein</fullName>
    </recommendedName>
</protein>
<dbReference type="Proteomes" id="UP000664169">
    <property type="component" value="Unassembled WGS sequence"/>
</dbReference>
<feature type="region of interest" description="Disordered" evidence="1">
    <location>
        <begin position="1"/>
        <end position="75"/>
    </location>
</feature>
<feature type="region of interest" description="Disordered" evidence="1">
    <location>
        <begin position="264"/>
        <end position="290"/>
    </location>
</feature>
<name>A0A8H3FX92_9LECA</name>
<organism evidence="3 4">
    <name type="scientific">Gomphillus americanus</name>
    <dbReference type="NCBI Taxonomy" id="1940652"/>
    <lineage>
        <taxon>Eukaryota</taxon>
        <taxon>Fungi</taxon>
        <taxon>Dikarya</taxon>
        <taxon>Ascomycota</taxon>
        <taxon>Pezizomycotina</taxon>
        <taxon>Lecanoromycetes</taxon>
        <taxon>OSLEUM clade</taxon>
        <taxon>Ostropomycetidae</taxon>
        <taxon>Ostropales</taxon>
        <taxon>Graphidaceae</taxon>
        <taxon>Gomphilloideae</taxon>
        <taxon>Gomphillus</taxon>
    </lineage>
</organism>
<comment type="caution">
    <text evidence="3">The sequence shown here is derived from an EMBL/GenBank/DDBJ whole genome shotgun (WGS) entry which is preliminary data.</text>
</comment>
<evidence type="ECO:0000259" key="2">
    <source>
        <dbReference type="PROSITE" id="PS50174"/>
    </source>
</evidence>
<gene>
    <name evidence="3" type="ORF">GOMPHAMPRED_006624</name>
</gene>
<feature type="compositionally biased region" description="Acidic residues" evidence="1">
    <location>
        <begin position="18"/>
        <end position="28"/>
    </location>
</feature>
<dbReference type="PROSITE" id="PS50174">
    <property type="entry name" value="G_PATCH"/>
    <property type="match status" value="1"/>
</dbReference>
<accession>A0A8H3FX92</accession>
<feature type="compositionally biased region" description="Low complexity" evidence="1">
    <location>
        <begin position="65"/>
        <end position="75"/>
    </location>
</feature>
<evidence type="ECO:0000256" key="1">
    <source>
        <dbReference type="SAM" id="MobiDB-lite"/>
    </source>
</evidence>
<proteinExistence type="predicted"/>
<dbReference type="SMART" id="SM01173">
    <property type="entry name" value="DUF4187"/>
    <property type="match status" value="1"/>
</dbReference>
<feature type="domain" description="G-patch" evidence="2">
    <location>
        <begin position="85"/>
        <end position="133"/>
    </location>
</feature>
<dbReference type="AlphaFoldDB" id="A0A8H3FX92"/>
<dbReference type="InterPro" id="IPR025239">
    <property type="entry name" value="DUF4187"/>
</dbReference>
<dbReference type="Pfam" id="PF13821">
    <property type="entry name" value="DUF4187"/>
    <property type="match status" value="1"/>
</dbReference>
<dbReference type="PANTHER" id="PTHR21032">
    <property type="entry name" value="G PATCH DOMAIN-CONTAINING PROTEIN 11"/>
    <property type="match status" value="1"/>
</dbReference>
<dbReference type="SMART" id="SM00443">
    <property type="entry name" value="G_patch"/>
    <property type="match status" value="1"/>
</dbReference>
<keyword evidence="4" id="KW-1185">Reference proteome</keyword>